<dbReference type="Pfam" id="PF13086">
    <property type="entry name" value="AAA_11"/>
    <property type="match status" value="1"/>
</dbReference>
<dbReference type="InterPro" id="IPR027417">
    <property type="entry name" value="P-loop_NTPase"/>
</dbReference>
<dbReference type="InterPro" id="IPR045055">
    <property type="entry name" value="DNA2/NAM7-like"/>
</dbReference>
<dbReference type="Pfam" id="PF20173">
    <property type="entry name" value="ZnF_RZ-type"/>
    <property type="match status" value="1"/>
</dbReference>
<keyword evidence="5" id="KW-0378">Hydrolase</keyword>
<evidence type="ECO:0000313" key="10">
    <source>
        <dbReference type="EMBL" id="RAL63386.1"/>
    </source>
</evidence>
<evidence type="ECO:0000256" key="5">
    <source>
        <dbReference type="ARBA" id="ARBA00022806"/>
    </source>
</evidence>
<dbReference type="OrthoDB" id="2423195at2759"/>
<comment type="subcellular location">
    <subcellularLocation>
        <location evidence="1">Cytoplasm</location>
    </subcellularLocation>
</comment>
<keyword evidence="6" id="KW-0862">Zinc</keyword>
<keyword evidence="5" id="KW-0067">ATP-binding</keyword>
<dbReference type="GO" id="GO:0004386">
    <property type="term" value="F:helicase activity"/>
    <property type="evidence" value="ECO:0007669"/>
    <property type="project" value="InterPro"/>
</dbReference>
<dbReference type="InterPro" id="IPR041679">
    <property type="entry name" value="DNA2/NAM7-like_C"/>
</dbReference>
<dbReference type="FunFam" id="3.40.50.300:FF:001660">
    <property type="entry name" value="NF-X1 finger and helicase protein, putative"/>
    <property type="match status" value="1"/>
</dbReference>
<evidence type="ECO:0000256" key="7">
    <source>
        <dbReference type="ARBA" id="ARBA00022859"/>
    </source>
</evidence>
<dbReference type="GO" id="GO:0031048">
    <property type="term" value="P:regulatory ncRNA-mediated heterochromatin formation"/>
    <property type="evidence" value="ECO:0007669"/>
    <property type="project" value="TreeGrafter"/>
</dbReference>
<evidence type="ECO:0000256" key="4">
    <source>
        <dbReference type="ARBA" id="ARBA00022771"/>
    </source>
</evidence>
<name>A0A395ITL8_9HELO</name>
<keyword evidence="3" id="KW-0479">Metal-binding</keyword>
<dbReference type="GO" id="GO:0031380">
    <property type="term" value="C:nuclear RNA-directed RNA polymerase complex"/>
    <property type="evidence" value="ECO:0007669"/>
    <property type="project" value="TreeGrafter"/>
</dbReference>
<gene>
    <name evidence="10" type="ORF">DID88_003810</name>
</gene>
<evidence type="ECO:0000256" key="2">
    <source>
        <dbReference type="ARBA" id="ARBA00022490"/>
    </source>
</evidence>
<evidence type="ECO:0000256" key="8">
    <source>
        <dbReference type="SAM" id="Coils"/>
    </source>
</evidence>
<dbReference type="EMBL" id="QKRW01000019">
    <property type="protein sequence ID" value="RAL63386.1"/>
    <property type="molecule type" value="Genomic_DNA"/>
</dbReference>
<dbReference type="Gene3D" id="3.40.50.300">
    <property type="entry name" value="P-loop containing nucleotide triphosphate hydrolases"/>
    <property type="match status" value="3"/>
</dbReference>
<organism evidence="10 11">
    <name type="scientific">Monilinia fructigena</name>
    <dbReference type="NCBI Taxonomy" id="38457"/>
    <lineage>
        <taxon>Eukaryota</taxon>
        <taxon>Fungi</taxon>
        <taxon>Dikarya</taxon>
        <taxon>Ascomycota</taxon>
        <taxon>Pezizomycotina</taxon>
        <taxon>Leotiomycetes</taxon>
        <taxon>Helotiales</taxon>
        <taxon>Sclerotiniaceae</taxon>
        <taxon>Monilinia</taxon>
    </lineage>
</organism>
<feature type="domain" description="RZ-type" evidence="9">
    <location>
        <begin position="975"/>
        <end position="1047"/>
    </location>
</feature>
<dbReference type="InterPro" id="IPR046439">
    <property type="entry name" value="ZF_RZ_dom"/>
</dbReference>
<dbReference type="Pfam" id="PF13087">
    <property type="entry name" value="AAA_12"/>
    <property type="match status" value="1"/>
</dbReference>
<dbReference type="InterPro" id="IPR041677">
    <property type="entry name" value="DNA2/NAM7_AAA_11"/>
</dbReference>
<comment type="caution">
    <text evidence="10">The sequence shown here is derived from an EMBL/GenBank/DDBJ whole genome shotgun (WGS) entry which is preliminary data.</text>
</comment>
<dbReference type="GO" id="GO:0008270">
    <property type="term" value="F:zinc ion binding"/>
    <property type="evidence" value="ECO:0007669"/>
    <property type="project" value="UniProtKB-KW"/>
</dbReference>
<dbReference type="Proteomes" id="UP000249056">
    <property type="component" value="Unassembled WGS sequence"/>
</dbReference>
<keyword evidence="5" id="KW-0347">Helicase</keyword>
<evidence type="ECO:0000313" key="11">
    <source>
        <dbReference type="Proteomes" id="UP000249056"/>
    </source>
</evidence>
<keyword evidence="4" id="KW-0863">Zinc-finger</keyword>
<keyword evidence="7" id="KW-0391">Immunity</keyword>
<feature type="coiled-coil region" evidence="8">
    <location>
        <begin position="743"/>
        <end position="770"/>
    </location>
</feature>
<dbReference type="SUPFAM" id="SSF52540">
    <property type="entry name" value="P-loop containing nucleoside triphosphate hydrolases"/>
    <property type="match status" value="1"/>
</dbReference>
<dbReference type="GO" id="GO:0005737">
    <property type="term" value="C:cytoplasm"/>
    <property type="evidence" value="ECO:0007669"/>
    <property type="project" value="UniProtKB-SubCell"/>
</dbReference>
<dbReference type="PROSITE" id="PS51981">
    <property type="entry name" value="ZF_RZ"/>
    <property type="match status" value="1"/>
</dbReference>
<evidence type="ECO:0000256" key="6">
    <source>
        <dbReference type="ARBA" id="ARBA00022833"/>
    </source>
</evidence>
<keyword evidence="2" id="KW-0963">Cytoplasm</keyword>
<keyword evidence="5" id="KW-0547">Nucleotide-binding</keyword>
<dbReference type="InterPro" id="IPR047187">
    <property type="entry name" value="SF1_C_Upf1"/>
</dbReference>
<protein>
    <recommendedName>
        <fullName evidence="9">RZ-type domain-containing protein</fullName>
    </recommendedName>
</protein>
<reference evidence="10 11" key="1">
    <citation type="submission" date="2018-06" db="EMBL/GenBank/DDBJ databases">
        <title>Genome Sequence of the Brown Rot Fungal Pathogen Monilinia fructigena.</title>
        <authorList>
            <person name="Landi L."/>
            <person name="De Miccolis Angelini R.M."/>
            <person name="Pollastro S."/>
            <person name="Abate D."/>
            <person name="Faretra F."/>
            <person name="Romanazzi G."/>
        </authorList>
    </citation>
    <scope>NUCLEOTIDE SEQUENCE [LARGE SCALE GENOMIC DNA]</scope>
    <source>
        <strain evidence="10 11">Mfrg269</strain>
    </source>
</reference>
<evidence type="ECO:0000256" key="3">
    <source>
        <dbReference type="ARBA" id="ARBA00022723"/>
    </source>
</evidence>
<evidence type="ECO:0000256" key="1">
    <source>
        <dbReference type="ARBA" id="ARBA00004496"/>
    </source>
</evidence>
<accession>A0A395ITL8</accession>
<dbReference type="AlphaFoldDB" id="A0A395ITL8"/>
<proteinExistence type="predicted"/>
<dbReference type="CDD" id="cd18808">
    <property type="entry name" value="SF1_C_Upf1"/>
    <property type="match status" value="1"/>
</dbReference>
<dbReference type="GO" id="GO:0002376">
    <property type="term" value="P:immune system process"/>
    <property type="evidence" value="ECO:0007669"/>
    <property type="project" value="UniProtKB-KW"/>
</dbReference>
<evidence type="ECO:0000259" key="9">
    <source>
        <dbReference type="PROSITE" id="PS51981"/>
    </source>
</evidence>
<dbReference type="PANTHER" id="PTHR10887:SF445">
    <property type="entry name" value="NFX1-TYPE ZINC FINGER-CONTAINING PROTEIN 1"/>
    <property type="match status" value="1"/>
</dbReference>
<keyword evidence="8" id="KW-0175">Coiled coil</keyword>
<keyword evidence="11" id="KW-1185">Reference proteome</keyword>
<dbReference type="PANTHER" id="PTHR10887">
    <property type="entry name" value="DNA2/NAM7 HELICASE FAMILY"/>
    <property type="match status" value="1"/>
</dbReference>
<sequence length="1047" mass="117980">MMLLFFDKIERRTELDRGQSEALLAALLREFCHIQGPPGTGKSFLGVRIVKILLDCRAANLGPIIIVCYTNHALDQFLEHLIQSGVEKVIRVGGQSKSDMLAGKNLRVVSRRESTTRSESGTVGATYAALKREIQSMEEILRQLDGLNDYPSWKSVKDYLALQHPRIYRQFSRFDEDGYETVGGEPFDLWLKHNTQLPRQQSQYQEASTIDDLLEMASINVHALHGDEKLRIAKFLAEAVRKDLTDELYESNKAIEAFHHTIQNVYSDIDRRVLQTADIIGVTTTGLATKISTLRHVNAKVIICEEAGEVLEAHMLSALLPSVEHVVSIANLKGFPFIKKIYPRLVDHSITKVLPDVVGMRENTFWLDHDNFQDNVKGDGINKKSHSNTWEVEMTAALVRHIVRQGVYSSSDIAVLTPYSGQLQKLRLHMRKEFEIVLSDRDEEVLAKDGFIASDEELDNPNSNQIGDRKPLQKKNLSELLRIATVDNFQGEEAKVVIVSLVRSNQEKNVGFLKTTNRINVLLSRAQHGLYLIGNSKTYASVGMWKHVLGKDCGLCLSRCEVQCGHSQCTLKCHEACAPCIEKCKWACEHQGGCNMPCAAPCDRLPCNERCSFRLSCDHQCPGICGEPCPEDYCQTCSAKQDQRVDLLELKSYKEIDLDETPIIALSCGHFFTAESLDGMFEMSEVYKQDVHGGFIGINESHSFASSIPQCPDCKCPLQQYATPRYNRVINRAVIDEMSKRFLVSGQVELQRLENRARELEQEYENSAIDSILEVGVQWGEMEATRLLKEREDKSRGLERAVKNFCEKVKDKYQPATKLHDAVITAYRQRSLEYELQALSIREPARTSPRDRRIVFAGAGVMLKVQYVTLADKFSIAQKLRSNGSPIEIPEGLPDALGKSFLQSCSSHIDLCLGENLPKLAVQGILYYAKITKLYNSYVHSSSSSKSVAKRPQYEVERAKELLEQAKRLCEKGFQNADLLLTAVEESIKFLDRECGHWYECERGHPFAIGECGMPMEEASCPECGARIGGQSHNLIEGVVRSERMER</sequence>